<dbReference type="EMBL" id="ACKX01000016">
    <property type="protein sequence ID" value="EEJ52571.1"/>
    <property type="molecule type" value="Genomic_DNA"/>
</dbReference>
<dbReference type="PROSITE" id="PS51729">
    <property type="entry name" value="GNAT_YJDJ"/>
    <property type="match status" value="1"/>
</dbReference>
<dbReference type="HOGENOM" id="CLU_132888_2_2_9"/>
<dbReference type="InterPro" id="IPR016181">
    <property type="entry name" value="Acyl_CoA_acyltransferase"/>
</dbReference>
<dbReference type="PANTHER" id="PTHR31435">
    <property type="entry name" value="PROTEIN NATD1"/>
    <property type="match status" value="1"/>
</dbReference>
<keyword evidence="3" id="KW-1185">Reference proteome</keyword>
<accession>C2KUI1</accession>
<dbReference type="eggNOG" id="COG2388">
    <property type="taxonomic scope" value="Bacteria"/>
</dbReference>
<dbReference type="Gene3D" id="3.40.630.30">
    <property type="match status" value="1"/>
</dbReference>
<evidence type="ECO:0000313" key="3">
    <source>
        <dbReference type="Proteomes" id="UP000004121"/>
    </source>
</evidence>
<dbReference type="InterPro" id="IPR031165">
    <property type="entry name" value="GNAT_YJDJ"/>
</dbReference>
<gene>
    <name evidence="2" type="ORF">HMPREF6123_0150</name>
</gene>
<dbReference type="InterPro" id="IPR045057">
    <property type="entry name" value="Gcn5-rel_NAT"/>
</dbReference>
<organism evidence="2 3">
    <name type="scientific">Oribacterium sinus F0268</name>
    <dbReference type="NCBI Taxonomy" id="585501"/>
    <lineage>
        <taxon>Bacteria</taxon>
        <taxon>Bacillati</taxon>
        <taxon>Bacillota</taxon>
        <taxon>Clostridia</taxon>
        <taxon>Lachnospirales</taxon>
        <taxon>Lachnospiraceae</taxon>
        <taxon>Oribacterium</taxon>
    </lineage>
</organism>
<proteinExistence type="predicted"/>
<name>C2KUI1_9FIRM</name>
<sequence>MLFFRKEQFMEWKIEKHQIRYEEAGKVLAEITFPYYIEEEKVYEFDHTFVDPSLRGRGIAGTLVEKAIAEVKGQGGKILPTCPYVKTWFARHKEEEGILYREH</sequence>
<dbReference type="STRING" id="585501.HMPREF6123_0150"/>
<evidence type="ECO:0000313" key="2">
    <source>
        <dbReference type="EMBL" id="EEJ52571.1"/>
    </source>
</evidence>
<dbReference type="CDD" id="cd04301">
    <property type="entry name" value="NAT_SF"/>
    <property type="match status" value="1"/>
</dbReference>
<dbReference type="Proteomes" id="UP000004121">
    <property type="component" value="Unassembled WGS sequence"/>
</dbReference>
<comment type="caution">
    <text evidence="2">The sequence shown here is derived from an EMBL/GenBank/DDBJ whole genome shotgun (WGS) entry which is preliminary data.</text>
</comment>
<dbReference type="SUPFAM" id="SSF55729">
    <property type="entry name" value="Acyl-CoA N-acyltransferases (Nat)"/>
    <property type="match status" value="1"/>
</dbReference>
<reference evidence="2 3" key="1">
    <citation type="submission" date="2009-04" db="EMBL/GenBank/DDBJ databases">
        <authorList>
            <person name="Qin X."/>
            <person name="Bachman B."/>
            <person name="Battles P."/>
            <person name="Bell A."/>
            <person name="Bess C."/>
            <person name="Bickham C."/>
            <person name="Chaboub L."/>
            <person name="Chen D."/>
            <person name="Coyle M."/>
            <person name="Deiros D.R."/>
            <person name="Dinh H."/>
            <person name="Forbes L."/>
            <person name="Fowler G."/>
            <person name="Francisco L."/>
            <person name="Fu Q."/>
            <person name="Gubbala S."/>
            <person name="Hale W."/>
            <person name="Han Y."/>
            <person name="Hemphill L."/>
            <person name="Highlander S.K."/>
            <person name="Hirani K."/>
            <person name="Hogues M."/>
            <person name="Jackson L."/>
            <person name="Jakkamsetti A."/>
            <person name="Javaid M."/>
            <person name="Jiang H."/>
            <person name="Korchina V."/>
            <person name="Kovar C."/>
            <person name="Lara F."/>
            <person name="Lee S."/>
            <person name="Mata R."/>
            <person name="Mathew T."/>
            <person name="Moen C."/>
            <person name="Morales K."/>
            <person name="Munidasa M."/>
            <person name="Nazareth L."/>
            <person name="Ngo R."/>
            <person name="Nguyen L."/>
            <person name="Okwuonu G."/>
            <person name="Ongeri F."/>
            <person name="Patil S."/>
            <person name="Petrosino J."/>
            <person name="Pham C."/>
            <person name="Pham P."/>
            <person name="Pu L.-L."/>
            <person name="Puazo M."/>
            <person name="Raj R."/>
            <person name="Reid J."/>
            <person name="Rouhana J."/>
            <person name="Saada N."/>
            <person name="Shang Y."/>
            <person name="Simmons D."/>
            <person name="Thornton R."/>
            <person name="Warren J."/>
            <person name="Weissenberger G."/>
            <person name="Zhang J."/>
            <person name="Zhang L."/>
            <person name="Zhou C."/>
            <person name="Zhu D."/>
            <person name="Muzny D."/>
            <person name="Worley K."/>
            <person name="Gibbs R."/>
        </authorList>
    </citation>
    <scope>NUCLEOTIDE SEQUENCE [LARGE SCALE GENOMIC DNA]</scope>
    <source>
        <strain evidence="2 3">F0268</strain>
    </source>
</reference>
<evidence type="ECO:0000259" key="1">
    <source>
        <dbReference type="PROSITE" id="PS51729"/>
    </source>
</evidence>
<feature type="domain" description="N-acetyltransferase" evidence="1">
    <location>
        <begin position="11"/>
        <end position="100"/>
    </location>
</feature>
<dbReference type="Pfam" id="PF14542">
    <property type="entry name" value="Acetyltransf_CG"/>
    <property type="match status" value="1"/>
</dbReference>
<dbReference type="InParanoid" id="C2KUI1"/>
<dbReference type="PANTHER" id="PTHR31435:SF10">
    <property type="entry name" value="BSR4717 PROTEIN"/>
    <property type="match status" value="1"/>
</dbReference>
<protein>
    <recommendedName>
        <fullName evidence="1">N-acetyltransferase domain-containing protein</fullName>
    </recommendedName>
</protein>
<dbReference type="AlphaFoldDB" id="C2KUI1"/>